<feature type="region of interest" description="Disordered" evidence="8">
    <location>
        <begin position="368"/>
        <end position="394"/>
    </location>
</feature>
<comment type="function">
    <text evidence="6">Splits internally a 1,3-beta-glucan molecule and transfers the newly generated reducing end (the donor) to the non-reducing end of another 1,3-beta-glucan molecule (the acceptor) forming a 1,3-beta linkage, resulting in the elongation of 1,3-beta-glucan chains in the cell wall. Involved in cell wall morphogenesis.</text>
</comment>
<evidence type="ECO:0000256" key="3">
    <source>
        <dbReference type="ARBA" id="ARBA00022729"/>
    </source>
</evidence>
<dbReference type="EMBL" id="HG792015">
    <property type="protein sequence ID" value="CDM28734.1"/>
    <property type="molecule type" value="Genomic_DNA"/>
</dbReference>
<reference evidence="10" key="1">
    <citation type="journal article" date="2014" name="Nat. Commun.">
        <title>Multiple recent horizontal transfers of a large genomic region in cheese making fungi.</title>
        <authorList>
            <person name="Cheeseman K."/>
            <person name="Ropars J."/>
            <person name="Renault P."/>
            <person name="Dupont J."/>
            <person name="Gouzy J."/>
            <person name="Branca A."/>
            <person name="Abraham A.L."/>
            <person name="Ceppi M."/>
            <person name="Conseiller E."/>
            <person name="Debuchy R."/>
            <person name="Malagnac F."/>
            <person name="Goarin A."/>
            <person name="Silar P."/>
            <person name="Lacoste S."/>
            <person name="Sallet E."/>
            <person name="Bensimon A."/>
            <person name="Giraud T."/>
            <person name="Brygoo Y."/>
        </authorList>
    </citation>
    <scope>NUCLEOTIDE SEQUENCE [LARGE SCALE GENOMIC DNA]</scope>
    <source>
        <strain evidence="10">FM164</strain>
    </source>
</reference>
<evidence type="ECO:0000256" key="9">
    <source>
        <dbReference type="SAM" id="Phobius"/>
    </source>
</evidence>
<protein>
    <recommendedName>
        <fullName evidence="7">1,3-beta-glucanosyltransferase</fullName>
        <ecNumber evidence="7">2.4.1.-</ecNumber>
    </recommendedName>
</protein>
<sequence length="498" mass="53039">MSLPVVSVAGNGLLSKGKRFQIKGVVYGQRSSRSTPIDVLAGSRASQCAIDGPMIKALGANTISVGYIDATQSHDKCMQVFEDNGIYVLANMASQRDWSLMNMTGMDVSSNIANSTWQMNVFKQYAAVLDSMAGYNNLLGLLVGDEIISGYTSVDLAPYLKAAARDMKAYTAARQYRPISIGYATSAEYTYMQALGEYLVCGGNSDNAVDFYSVNDYQWCGNSSIKEYGYDTLTSKVEGLSVPTFFSEDGCDEVSPRLFGDQPAIFGSNMSSIWSGAIIDEWRQATGNYGLVSYTTSGVSTPTTLADYNALKSQWSSISTNTEPPSTLSTPSCPASINSYWPIDPSAALPTIAGLDFATIKAAGATDTTDSTRTSISTSTSTSSSHSTESSLSSGAKAGIGIGVALGVVLSISFLFLLFWHRRKIRQGSKLPLMTQTPELAAGSLNRIAPPAELAHTTPLGELAQTNSLNELPGSSPRPQELDTGVVHKADKPKPIIK</sequence>
<keyword evidence="7 9" id="KW-0472">Membrane</keyword>
<dbReference type="GO" id="GO:0071970">
    <property type="term" value="P:fungal-type cell wall (1-&gt;3)-beta-D-glucan biosynthetic process"/>
    <property type="evidence" value="ECO:0007669"/>
    <property type="project" value="TreeGrafter"/>
</dbReference>
<dbReference type="GO" id="GO:0098552">
    <property type="term" value="C:side of membrane"/>
    <property type="evidence" value="ECO:0007669"/>
    <property type="project" value="UniProtKB-KW"/>
</dbReference>
<keyword evidence="9" id="KW-1133">Transmembrane helix</keyword>
<evidence type="ECO:0000256" key="5">
    <source>
        <dbReference type="ARBA" id="ARBA00023288"/>
    </source>
</evidence>
<keyword evidence="7" id="KW-0336">GPI-anchor</keyword>
<dbReference type="GO" id="GO:0005886">
    <property type="term" value="C:plasma membrane"/>
    <property type="evidence" value="ECO:0007669"/>
    <property type="project" value="UniProtKB-SubCell"/>
</dbReference>
<feature type="region of interest" description="Disordered" evidence="8">
    <location>
        <begin position="467"/>
        <end position="498"/>
    </location>
</feature>
<dbReference type="PANTHER" id="PTHR31468:SF8">
    <property type="entry name" value="1,3-BETA-GLUCANOSYLTRANSFERASE GAS2"/>
    <property type="match status" value="1"/>
</dbReference>
<dbReference type="Pfam" id="PF03198">
    <property type="entry name" value="Glyco_hydro_72"/>
    <property type="match status" value="1"/>
</dbReference>
<proteinExistence type="inferred from homology"/>
<dbReference type="Proteomes" id="UP000030686">
    <property type="component" value="Unassembled WGS sequence"/>
</dbReference>
<keyword evidence="9" id="KW-0812">Transmembrane</keyword>
<dbReference type="GO" id="GO:0031505">
    <property type="term" value="P:fungal-type cell wall organization"/>
    <property type="evidence" value="ECO:0007669"/>
    <property type="project" value="TreeGrafter"/>
</dbReference>
<comment type="subcellular location">
    <subcellularLocation>
        <location evidence="1 7">Cell membrane</location>
        <topology evidence="1 7">Lipid-anchor</topology>
        <topology evidence="1 7">GPI-anchor</topology>
    </subcellularLocation>
</comment>
<evidence type="ECO:0000313" key="11">
    <source>
        <dbReference type="Proteomes" id="UP000030686"/>
    </source>
</evidence>
<evidence type="ECO:0000256" key="4">
    <source>
        <dbReference type="ARBA" id="ARBA00023180"/>
    </source>
</evidence>
<feature type="compositionally biased region" description="Basic and acidic residues" evidence="8">
    <location>
        <begin position="486"/>
        <end position="498"/>
    </location>
</feature>
<keyword evidence="11" id="KW-1185">Reference proteome</keyword>
<gene>
    <name evidence="10" type="ORF">PROQFM164_S01g002545</name>
</gene>
<comment type="similarity">
    <text evidence="2 7">Belongs to the glycosyl hydrolase 72 family.</text>
</comment>
<dbReference type="EC" id="2.4.1.-" evidence="7"/>
<dbReference type="SUPFAM" id="SSF51445">
    <property type="entry name" value="(Trans)glycosidases"/>
    <property type="match status" value="1"/>
</dbReference>
<accession>W6Q3M2</accession>
<dbReference type="GO" id="GO:0042124">
    <property type="term" value="F:1,3-beta-glucanosyltransferase activity"/>
    <property type="evidence" value="ECO:0007669"/>
    <property type="project" value="TreeGrafter"/>
</dbReference>
<keyword evidence="7 10" id="KW-0808">Transferase</keyword>
<name>W6Q3M2_PENRF</name>
<dbReference type="AlphaFoldDB" id="W6Q3M2"/>
<organism evidence="10 11">
    <name type="scientific">Penicillium roqueforti (strain FM164)</name>
    <dbReference type="NCBI Taxonomy" id="1365484"/>
    <lineage>
        <taxon>Eukaryota</taxon>
        <taxon>Fungi</taxon>
        <taxon>Dikarya</taxon>
        <taxon>Ascomycota</taxon>
        <taxon>Pezizomycotina</taxon>
        <taxon>Eurotiomycetes</taxon>
        <taxon>Eurotiomycetidae</taxon>
        <taxon>Eurotiales</taxon>
        <taxon>Aspergillaceae</taxon>
        <taxon>Penicillium</taxon>
    </lineage>
</organism>
<dbReference type="Gene3D" id="3.20.20.80">
    <property type="entry name" value="Glycosidases"/>
    <property type="match status" value="1"/>
</dbReference>
<dbReference type="PANTHER" id="PTHR31468">
    <property type="entry name" value="1,3-BETA-GLUCANOSYLTRANSFERASE GAS1"/>
    <property type="match status" value="1"/>
</dbReference>
<evidence type="ECO:0000256" key="2">
    <source>
        <dbReference type="ARBA" id="ARBA00007528"/>
    </source>
</evidence>
<evidence type="ECO:0000313" key="10">
    <source>
        <dbReference type="EMBL" id="CDM28734.1"/>
    </source>
</evidence>
<evidence type="ECO:0000256" key="7">
    <source>
        <dbReference type="RuleBase" id="RU361209"/>
    </source>
</evidence>
<evidence type="ECO:0000256" key="6">
    <source>
        <dbReference type="ARBA" id="ARBA00025026"/>
    </source>
</evidence>
<evidence type="ECO:0000256" key="1">
    <source>
        <dbReference type="ARBA" id="ARBA00004609"/>
    </source>
</evidence>
<dbReference type="InterPro" id="IPR004886">
    <property type="entry name" value="Glucanosyltransferase"/>
</dbReference>
<keyword evidence="4" id="KW-0325">Glycoprotein</keyword>
<evidence type="ECO:0000256" key="8">
    <source>
        <dbReference type="SAM" id="MobiDB-lite"/>
    </source>
</evidence>
<dbReference type="OrthoDB" id="421038at2759"/>
<keyword evidence="5 7" id="KW-0449">Lipoprotein</keyword>
<dbReference type="InterPro" id="IPR017853">
    <property type="entry name" value="GH"/>
</dbReference>
<keyword evidence="3" id="KW-0732">Signal</keyword>
<feature type="transmembrane region" description="Helical" evidence="9">
    <location>
        <begin position="398"/>
        <end position="420"/>
    </location>
</feature>